<protein>
    <submittedName>
        <fullName evidence="16">C3a anaphylatoxin chemotactic receptor</fullName>
    </submittedName>
</protein>
<comment type="similarity">
    <text evidence="12">Belongs to the G-protein coupled receptor 1 family.</text>
</comment>
<reference evidence="16" key="1">
    <citation type="submission" date="2025-08" db="UniProtKB">
        <authorList>
            <consortium name="RefSeq"/>
        </authorList>
    </citation>
    <scope>IDENTIFICATION</scope>
</reference>
<dbReference type="GeneID" id="115807197"/>
<dbReference type="Pfam" id="PF00001">
    <property type="entry name" value="7tm_1"/>
    <property type="match status" value="1"/>
</dbReference>
<feature type="transmembrane region" description="Helical" evidence="13">
    <location>
        <begin position="47"/>
        <end position="67"/>
    </location>
</feature>
<dbReference type="GO" id="GO:0006935">
    <property type="term" value="P:chemotaxis"/>
    <property type="evidence" value="ECO:0007669"/>
    <property type="project" value="UniProtKB-KW"/>
</dbReference>
<proteinExistence type="inferred from homology"/>
<gene>
    <name evidence="16" type="primary">c3ar1</name>
</gene>
<organism evidence="15 16">
    <name type="scientific">Chanos chanos</name>
    <name type="common">Milkfish</name>
    <name type="synonym">Mugil chanos</name>
    <dbReference type="NCBI Taxonomy" id="29144"/>
    <lineage>
        <taxon>Eukaryota</taxon>
        <taxon>Metazoa</taxon>
        <taxon>Chordata</taxon>
        <taxon>Craniata</taxon>
        <taxon>Vertebrata</taxon>
        <taxon>Euteleostomi</taxon>
        <taxon>Actinopterygii</taxon>
        <taxon>Neopterygii</taxon>
        <taxon>Teleostei</taxon>
        <taxon>Ostariophysi</taxon>
        <taxon>Gonorynchiformes</taxon>
        <taxon>Chanidae</taxon>
        <taxon>Chanos</taxon>
    </lineage>
</organism>
<evidence type="ECO:0000256" key="2">
    <source>
        <dbReference type="ARBA" id="ARBA00022475"/>
    </source>
</evidence>
<dbReference type="PROSITE" id="PS50262">
    <property type="entry name" value="G_PROTEIN_RECEP_F1_2"/>
    <property type="match status" value="1"/>
</dbReference>
<dbReference type="PANTHER" id="PTHR24225:SF29">
    <property type="entry name" value="C5A ANAPHYLATOXIN CHEMOTACTIC RECEPTOR 1"/>
    <property type="match status" value="1"/>
</dbReference>
<sequence>MEDSDNHVDYFNYTNESEDSNFSYYESYYNGTDDTAGPRDVIKKVSLALYFLTCLLGVPGNAAVVWIAGCKMRRTVNTIWFVNLAVADLFCCLSIPFSVVEIFLDHHWPYGNAMCKVLSSVIIINMFASVFTLTLISLDRFALVIKPVWAQNHRKLSLAWILCGVAWMLSLGLSLPTMILKGTRSDEFFNVTLCTYHHDSDAYSYYDEDQTPDRSALKTIGTIRFVFGFLFPLITITVCYAFIAQRLRASRFRSDKAFRIMLAVVVTFFLCWVPYHVAGLVQDYGEEQISQVAFMLDPLALSLAYINSCLNPVLYVFMGQDFKSQVRLSLRRVFENAFSEGTTNTTVHTKGQKCSASNSSAMQLQYVTSHQTHSF</sequence>
<evidence type="ECO:0000256" key="12">
    <source>
        <dbReference type="RuleBase" id="RU000688"/>
    </source>
</evidence>
<feature type="transmembrane region" description="Helical" evidence="13">
    <location>
        <begin position="225"/>
        <end position="245"/>
    </location>
</feature>
<feature type="domain" description="G-protein coupled receptors family 1 profile" evidence="14">
    <location>
        <begin position="60"/>
        <end position="315"/>
    </location>
</feature>
<dbReference type="FunCoup" id="A0A6J2UV20">
    <property type="interactions" value="39"/>
</dbReference>
<dbReference type="PRINTS" id="PR00526">
    <property type="entry name" value="FMETLEUPHER"/>
</dbReference>
<evidence type="ECO:0000259" key="14">
    <source>
        <dbReference type="PROSITE" id="PS50262"/>
    </source>
</evidence>
<keyword evidence="15" id="KW-1185">Reference proteome</keyword>
<keyword evidence="3" id="KW-0145">Chemotaxis</keyword>
<dbReference type="GO" id="GO:0007200">
    <property type="term" value="P:phospholipase C-activating G protein-coupled receptor signaling pathway"/>
    <property type="evidence" value="ECO:0007669"/>
    <property type="project" value="TreeGrafter"/>
</dbReference>
<evidence type="ECO:0000256" key="8">
    <source>
        <dbReference type="ARBA" id="ARBA00023157"/>
    </source>
</evidence>
<keyword evidence="10 12" id="KW-0807">Transducer</keyword>
<evidence type="ECO:0000313" key="15">
    <source>
        <dbReference type="Proteomes" id="UP000504632"/>
    </source>
</evidence>
<dbReference type="GO" id="GO:0007204">
    <property type="term" value="P:positive regulation of cytosolic calcium ion concentration"/>
    <property type="evidence" value="ECO:0007669"/>
    <property type="project" value="TreeGrafter"/>
</dbReference>
<evidence type="ECO:0000256" key="10">
    <source>
        <dbReference type="ARBA" id="ARBA00023224"/>
    </source>
</evidence>
<dbReference type="FunFam" id="1.20.1070.10:FF:000034">
    <property type="entry name" value="G-protein coupled receptor 1"/>
    <property type="match status" value="1"/>
</dbReference>
<evidence type="ECO:0000256" key="1">
    <source>
        <dbReference type="ARBA" id="ARBA00004651"/>
    </source>
</evidence>
<name>A0A6J2UV20_CHACN</name>
<comment type="similarity">
    <text evidence="11">Belongs to the chemokine-like receptor (CMKLR) family.</text>
</comment>
<evidence type="ECO:0000256" key="6">
    <source>
        <dbReference type="ARBA" id="ARBA00023040"/>
    </source>
</evidence>
<feature type="transmembrane region" description="Helical" evidence="13">
    <location>
        <begin position="257"/>
        <end position="278"/>
    </location>
</feature>
<evidence type="ECO:0000256" key="5">
    <source>
        <dbReference type="ARBA" id="ARBA00022989"/>
    </source>
</evidence>
<feature type="transmembrane region" description="Helical" evidence="13">
    <location>
        <begin position="298"/>
        <end position="318"/>
    </location>
</feature>
<dbReference type="Proteomes" id="UP000504632">
    <property type="component" value="Chromosome 3"/>
</dbReference>
<accession>A0A6J2UV20</accession>
<dbReference type="SUPFAM" id="SSF81321">
    <property type="entry name" value="Family A G protein-coupled receptor-like"/>
    <property type="match status" value="1"/>
</dbReference>
<dbReference type="AlphaFoldDB" id="A0A6J2UV20"/>
<dbReference type="InterPro" id="IPR000276">
    <property type="entry name" value="GPCR_Rhodpsn"/>
</dbReference>
<dbReference type="PROSITE" id="PS00237">
    <property type="entry name" value="G_PROTEIN_RECEP_F1_1"/>
    <property type="match status" value="1"/>
</dbReference>
<comment type="subcellular location">
    <subcellularLocation>
        <location evidence="1">Cell membrane</location>
        <topology evidence="1">Multi-pass membrane protein</topology>
    </subcellularLocation>
</comment>
<evidence type="ECO:0000256" key="4">
    <source>
        <dbReference type="ARBA" id="ARBA00022692"/>
    </source>
</evidence>
<evidence type="ECO:0000256" key="13">
    <source>
        <dbReference type="SAM" id="Phobius"/>
    </source>
</evidence>
<feature type="transmembrane region" description="Helical" evidence="13">
    <location>
        <begin position="158"/>
        <end position="180"/>
    </location>
</feature>
<feature type="transmembrane region" description="Helical" evidence="13">
    <location>
        <begin position="79"/>
        <end position="97"/>
    </location>
</feature>
<dbReference type="GO" id="GO:0004930">
    <property type="term" value="F:G protein-coupled receptor activity"/>
    <property type="evidence" value="ECO:0007669"/>
    <property type="project" value="UniProtKB-KW"/>
</dbReference>
<dbReference type="InterPro" id="IPR000826">
    <property type="entry name" value="Formyl_rcpt-rel"/>
</dbReference>
<keyword evidence="9 12" id="KW-0675">Receptor</keyword>
<dbReference type="OrthoDB" id="9835842at2759"/>
<dbReference type="InParanoid" id="A0A6J2UV20"/>
<keyword evidence="2" id="KW-1003">Cell membrane</keyword>
<evidence type="ECO:0000313" key="16">
    <source>
        <dbReference type="RefSeq" id="XP_030623929.1"/>
    </source>
</evidence>
<keyword evidence="7 13" id="KW-0472">Membrane</keyword>
<keyword evidence="6 12" id="KW-0297">G-protein coupled receptor</keyword>
<dbReference type="GO" id="GO:0006954">
    <property type="term" value="P:inflammatory response"/>
    <property type="evidence" value="ECO:0007669"/>
    <property type="project" value="TreeGrafter"/>
</dbReference>
<dbReference type="GO" id="GO:0005886">
    <property type="term" value="C:plasma membrane"/>
    <property type="evidence" value="ECO:0007669"/>
    <property type="project" value="UniProtKB-SubCell"/>
</dbReference>
<dbReference type="RefSeq" id="XP_030623929.1">
    <property type="nucleotide sequence ID" value="XM_030768069.1"/>
</dbReference>
<evidence type="ECO:0000256" key="9">
    <source>
        <dbReference type="ARBA" id="ARBA00023170"/>
    </source>
</evidence>
<dbReference type="GO" id="GO:0004878">
    <property type="term" value="F:complement component C5a receptor activity"/>
    <property type="evidence" value="ECO:0007669"/>
    <property type="project" value="TreeGrafter"/>
</dbReference>
<evidence type="ECO:0000256" key="7">
    <source>
        <dbReference type="ARBA" id="ARBA00023136"/>
    </source>
</evidence>
<feature type="transmembrane region" description="Helical" evidence="13">
    <location>
        <begin position="117"/>
        <end position="138"/>
    </location>
</feature>
<keyword evidence="4 12" id="KW-0812">Transmembrane</keyword>
<dbReference type="CTD" id="719"/>
<keyword evidence="5 13" id="KW-1133">Transmembrane helix</keyword>
<dbReference type="Gene3D" id="1.20.1070.10">
    <property type="entry name" value="Rhodopsin 7-helix transmembrane proteins"/>
    <property type="match status" value="1"/>
</dbReference>
<dbReference type="InterPro" id="IPR017452">
    <property type="entry name" value="GPCR_Rhodpsn_7TM"/>
</dbReference>
<evidence type="ECO:0000256" key="11">
    <source>
        <dbReference type="ARBA" id="ARBA00025736"/>
    </source>
</evidence>
<keyword evidence="8" id="KW-1015">Disulfide bond</keyword>
<dbReference type="PANTHER" id="PTHR24225">
    <property type="entry name" value="CHEMOTACTIC RECEPTOR"/>
    <property type="match status" value="1"/>
</dbReference>
<evidence type="ECO:0000256" key="3">
    <source>
        <dbReference type="ARBA" id="ARBA00022500"/>
    </source>
</evidence>
<dbReference type="PRINTS" id="PR00237">
    <property type="entry name" value="GPCRRHODOPSN"/>
</dbReference>